<feature type="chain" id="PRO_5041721108" evidence="1">
    <location>
        <begin position="27"/>
        <end position="108"/>
    </location>
</feature>
<organism evidence="2 3">
    <name type="scientific">Cirrhinus molitorella</name>
    <name type="common">mud carp</name>
    <dbReference type="NCBI Taxonomy" id="172907"/>
    <lineage>
        <taxon>Eukaryota</taxon>
        <taxon>Metazoa</taxon>
        <taxon>Chordata</taxon>
        <taxon>Craniata</taxon>
        <taxon>Vertebrata</taxon>
        <taxon>Euteleostomi</taxon>
        <taxon>Actinopterygii</taxon>
        <taxon>Neopterygii</taxon>
        <taxon>Teleostei</taxon>
        <taxon>Ostariophysi</taxon>
        <taxon>Cypriniformes</taxon>
        <taxon>Cyprinidae</taxon>
        <taxon>Labeoninae</taxon>
        <taxon>Labeonini</taxon>
        <taxon>Cirrhinus</taxon>
    </lineage>
</organism>
<keyword evidence="3" id="KW-1185">Reference proteome</keyword>
<evidence type="ECO:0000313" key="3">
    <source>
        <dbReference type="Proteomes" id="UP001187343"/>
    </source>
</evidence>
<evidence type="ECO:0000313" key="2">
    <source>
        <dbReference type="EMBL" id="KAK2889491.1"/>
    </source>
</evidence>
<keyword evidence="1" id="KW-0732">Signal</keyword>
<accession>A0AA88PMC0</accession>
<protein>
    <submittedName>
        <fullName evidence="2">Uncharacterized protein</fullName>
    </submittedName>
</protein>
<dbReference type="EMBL" id="JAUYZG010000014">
    <property type="protein sequence ID" value="KAK2889491.1"/>
    <property type="molecule type" value="Genomic_DNA"/>
</dbReference>
<feature type="signal peptide" evidence="1">
    <location>
        <begin position="1"/>
        <end position="26"/>
    </location>
</feature>
<comment type="caution">
    <text evidence="2">The sequence shown here is derived from an EMBL/GenBank/DDBJ whole genome shotgun (WGS) entry which is preliminary data.</text>
</comment>
<gene>
    <name evidence="2" type="ORF">Q8A67_014866</name>
</gene>
<proteinExistence type="predicted"/>
<dbReference type="Proteomes" id="UP001187343">
    <property type="component" value="Unassembled WGS sequence"/>
</dbReference>
<reference evidence="2" key="1">
    <citation type="submission" date="2023-08" db="EMBL/GenBank/DDBJ databases">
        <title>Chromosome-level Genome Assembly of mud carp (Cirrhinus molitorella).</title>
        <authorList>
            <person name="Liu H."/>
        </authorList>
    </citation>
    <scope>NUCLEOTIDE SEQUENCE</scope>
    <source>
        <strain evidence="2">Prfri</strain>
        <tissue evidence="2">Muscle</tissue>
    </source>
</reference>
<evidence type="ECO:0000256" key="1">
    <source>
        <dbReference type="SAM" id="SignalP"/>
    </source>
</evidence>
<dbReference type="AlphaFoldDB" id="A0AA88PMC0"/>
<sequence length="108" mass="12485">MLKRRAENIGLFSLVFALSTLTLSTSSPYFHTKPVQNPLKQDETEQTLHFNIVTHGVNHNRREINRGRALQSPFILQTFTVSISLSLTILFCEDLFLPDCKVYTWLFK</sequence>
<name>A0AA88PMC0_9TELE</name>